<evidence type="ECO:0000256" key="3">
    <source>
        <dbReference type="ARBA" id="ARBA00022692"/>
    </source>
</evidence>
<evidence type="ECO:0000256" key="5">
    <source>
        <dbReference type="ARBA" id="ARBA00023136"/>
    </source>
</evidence>
<feature type="compositionally biased region" description="Low complexity" evidence="6">
    <location>
        <begin position="49"/>
        <end position="71"/>
    </location>
</feature>
<keyword evidence="3" id="KW-0812">Transmembrane</keyword>
<dbReference type="GO" id="GO:0016020">
    <property type="term" value="C:membrane"/>
    <property type="evidence" value="ECO:0007669"/>
    <property type="project" value="UniProtKB-SubCell"/>
</dbReference>
<dbReference type="RefSeq" id="WP_111515055.1">
    <property type="nucleotide sequence ID" value="NZ_QFYR01000002.1"/>
</dbReference>
<name>A0A328ADP5_9CAUL</name>
<keyword evidence="8" id="KW-1185">Reference proteome</keyword>
<accession>A0A328ADP5</accession>
<evidence type="ECO:0000256" key="1">
    <source>
        <dbReference type="ARBA" id="ARBA00004167"/>
    </source>
</evidence>
<evidence type="ECO:0000313" key="8">
    <source>
        <dbReference type="Proteomes" id="UP000249725"/>
    </source>
</evidence>
<proteinExistence type="inferred from homology"/>
<reference evidence="8" key="1">
    <citation type="submission" date="2018-05" db="EMBL/GenBank/DDBJ databases">
        <authorList>
            <person name="Li X."/>
        </authorList>
    </citation>
    <scope>NUCLEOTIDE SEQUENCE [LARGE SCALE GENOMIC DNA]</scope>
    <source>
        <strain evidence="8">YIM 73061</strain>
    </source>
</reference>
<dbReference type="InterPro" id="IPR005498">
    <property type="entry name" value="T4SS_VirB10/TraB/TrbI"/>
</dbReference>
<dbReference type="OrthoDB" id="9807354at2"/>
<keyword evidence="5" id="KW-0472">Membrane</keyword>
<evidence type="ECO:0000313" key="7">
    <source>
        <dbReference type="EMBL" id="RAK52770.1"/>
    </source>
</evidence>
<evidence type="ECO:0000256" key="6">
    <source>
        <dbReference type="SAM" id="MobiDB-lite"/>
    </source>
</evidence>
<protein>
    <submittedName>
        <fullName evidence="7">Type IV secretion system protein VirB10</fullName>
    </submittedName>
</protein>
<gene>
    <name evidence="7" type="ORF">DJ018_11315</name>
</gene>
<evidence type="ECO:0000256" key="2">
    <source>
        <dbReference type="ARBA" id="ARBA00010265"/>
    </source>
</evidence>
<dbReference type="EMBL" id="QFYR01000002">
    <property type="protein sequence ID" value="RAK52770.1"/>
    <property type="molecule type" value="Genomic_DNA"/>
</dbReference>
<comment type="subcellular location">
    <subcellularLocation>
        <location evidence="1">Membrane</location>
        <topology evidence="1">Single-pass membrane protein</topology>
    </subcellularLocation>
</comment>
<feature type="compositionally biased region" description="Pro residues" evidence="6">
    <location>
        <begin position="98"/>
        <end position="111"/>
    </location>
</feature>
<dbReference type="InterPro" id="IPR042217">
    <property type="entry name" value="T4SS_VirB10/TrbI"/>
</dbReference>
<dbReference type="Proteomes" id="UP000249725">
    <property type="component" value="Unassembled WGS sequence"/>
</dbReference>
<comment type="caution">
    <text evidence="7">The sequence shown here is derived from an EMBL/GenBank/DDBJ whole genome shotgun (WGS) entry which is preliminary data.</text>
</comment>
<feature type="region of interest" description="Disordered" evidence="6">
    <location>
        <begin position="49"/>
        <end position="136"/>
    </location>
</feature>
<evidence type="ECO:0000256" key="4">
    <source>
        <dbReference type="ARBA" id="ARBA00022989"/>
    </source>
</evidence>
<dbReference type="CDD" id="cd16429">
    <property type="entry name" value="VirB10"/>
    <property type="match status" value="1"/>
</dbReference>
<comment type="similarity">
    <text evidence="2">Belongs to the TrbI/VirB10 family.</text>
</comment>
<sequence length="332" mass="33665">MTAEADPPVPEPPLDRGISPVSGRARRAPARLVLLAALGLGGGALALAAARPTGPAPEQSPSAAARELAPFEPAPRRPPATPPPPVGTPDAPVDLTPPEVPASDLPPPPGAPLLAFRAGGSEPRTPAATPVQRSDPPAVAVVRAGRLPDRRLVLLAGARLPCILETALDSAVPGPATCLLADDVWGEDGTVVLLERGARLLGEHRGGLRAGDRRLAVSWTRIVTPAGVAADLAAPAVDPLGRAGLPGVVDNRWGERLGPALLVSLVEGAAGRLARRGPWAWLAAPGASATTEALRAGREVAPRVAVPPGAEIGVLTTRDLDFSEVYALAAAP</sequence>
<dbReference type="Gene3D" id="2.40.128.260">
    <property type="entry name" value="Type IV secretion system, VirB10/TraB/TrbI"/>
    <property type="match status" value="1"/>
</dbReference>
<feature type="compositionally biased region" description="Pro residues" evidence="6">
    <location>
        <begin position="72"/>
        <end position="87"/>
    </location>
</feature>
<feature type="region of interest" description="Disordered" evidence="6">
    <location>
        <begin position="1"/>
        <end position="24"/>
    </location>
</feature>
<dbReference type="AlphaFoldDB" id="A0A328ADP5"/>
<keyword evidence="4" id="KW-1133">Transmembrane helix</keyword>
<organism evidence="7 8">
    <name type="scientific">Phenylobacterium deserti</name>
    <dbReference type="NCBI Taxonomy" id="1914756"/>
    <lineage>
        <taxon>Bacteria</taxon>
        <taxon>Pseudomonadati</taxon>
        <taxon>Pseudomonadota</taxon>
        <taxon>Alphaproteobacteria</taxon>
        <taxon>Caulobacterales</taxon>
        <taxon>Caulobacteraceae</taxon>
        <taxon>Phenylobacterium</taxon>
    </lineage>
</organism>
<dbReference type="Pfam" id="PF03743">
    <property type="entry name" value="TrbI"/>
    <property type="match status" value="1"/>
</dbReference>